<feature type="domain" description="YprB ribonuclease H-like" evidence="1">
    <location>
        <begin position="39"/>
        <end position="176"/>
    </location>
</feature>
<dbReference type="SUPFAM" id="SSF53098">
    <property type="entry name" value="Ribonuclease H-like"/>
    <property type="match status" value="1"/>
</dbReference>
<dbReference type="Pfam" id="PF13482">
    <property type="entry name" value="RNase_H_2"/>
    <property type="match status" value="1"/>
</dbReference>
<keyword evidence="2" id="KW-0347">Helicase</keyword>
<evidence type="ECO:0000259" key="1">
    <source>
        <dbReference type="Pfam" id="PF13482"/>
    </source>
</evidence>
<dbReference type="GO" id="GO:0004386">
    <property type="term" value="F:helicase activity"/>
    <property type="evidence" value="ECO:0007669"/>
    <property type="project" value="UniProtKB-KW"/>
</dbReference>
<dbReference type="AlphaFoldDB" id="A0A0G1PJI1"/>
<name>A0A0G1PJI1_9BACT</name>
<sequence length="215" mass="25180">MRVRVLLWRFDFDPIASLRYTVPRMKHEVVLDIETQNSFADVENDYTKFKISVVGVYFYETNTFEVFEEHELSRLWARLERCDRVIGYNSRSFDLPIMNNYYAGDLLKLPQLDILEEIQKALGFRLKLDDVAAASVGHRKTGHGLQAIEWWKQGEVDKIKQYCLDDVRVTKEVYEYGLKYQALAFEDRSGERKAIPVDFALKIAPQPVINLTMPF</sequence>
<dbReference type="EMBL" id="LCMG01000012">
    <property type="protein sequence ID" value="KKU32974.1"/>
    <property type="molecule type" value="Genomic_DNA"/>
</dbReference>
<reference evidence="2 3" key="1">
    <citation type="journal article" date="2015" name="Nature">
        <title>rRNA introns, odd ribosomes, and small enigmatic genomes across a large radiation of phyla.</title>
        <authorList>
            <person name="Brown C.T."/>
            <person name="Hug L.A."/>
            <person name="Thomas B.C."/>
            <person name="Sharon I."/>
            <person name="Castelle C.J."/>
            <person name="Singh A."/>
            <person name="Wilkins M.J."/>
            <person name="Williams K.H."/>
            <person name="Banfield J.F."/>
        </authorList>
    </citation>
    <scope>NUCLEOTIDE SEQUENCE [LARGE SCALE GENOMIC DNA]</scope>
</reference>
<organism evidence="2 3">
    <name type="scientific">Candidatus Uhrbacteria bacterium GW2011_GWF2_46_218</name>
    <dbReference type="NCBI Taxonomy" id="1619001"/>
    <lineage>
        <taxon>Bacteria</taxon>
        <taxon>Candidatus Uhriibacteriota</taxon>
    </lineage>
</organism>
<keyword evidence="2" id="KW-0067">ATP-binding</keyword>
<dbReference type="Gene3D" id="3.30.420.10">
    <property type="entry name" value="Ribonuclease H-like superfamily/Ribonuclease H"/>
    <property type="match status" value="1"/>
</dbReference>
<dbReference type="GO" id="GO:0003676">
    <property type="term" value="F:nucleic acid binding"/>
    <property type="evidence" value="ECO:0007669"/>
    <property type="project" value="InterPro"/>
</dbReference>
<evidence type="ECO:0000313" key="3">
    <source>
        <dbReference type="Proteomes" id="UP000034705"/>
    </source>
</evidence>
<keyword evidence="2" id="KW-0547">Nucleotide-binding</keyword>
<keyword evidence="2" id="KW-0378">Hydrolase</keyword>
<dbReference type="InterPro" id="IPR012337">
    <property type="entry name" value="RNaseH-like_sf"/>
</dbReference>
<comment type="caution">
    <text evidence="2">The sequence shown here is derived from an EMBL/GenBank/DDBJ whole genome shotgun (WGS) entry which is preliminary data.</text>
</comment>
<protein>
    <submittedName>
        <fullName evidence="2">DEAD/DEAH box helicase domain protein</fullName>
    </submittedName>
</protein>
<dbReference type="InterPro" id="IPR036397">
    <property type="entry name" value="RNaseH_sf"/>
</dbReference>
<dbReference type="InterPro" id="IPR038720">
    <property type="entry name" value="YprB_RNase_H-like_dom"/>
</dbReference>
<accession>A0A0G1PJI1</accession>
<evidence type="ECO:0000313" key="2">
    <source>
        <dbReference type="EMBL" id="KKU32974.1"/>
    </source>
</evidence>
<proteinExistence type="predicted"/>
<dbReference type="Proteomes" id="UP000034705">
    <property type="component" value="Unassembled WGS sequence"/>
</dbReference>
<gene>
    <name evidence="2" type="ORF">UX45_C0012G0015</name>
</gene>